<protein>
    <submittedName>
        <fullName evidence="2">Uncharacterized protein</fullName>
    </submittedName>
</protein>
<dbReference type="EMBL" id="KQ098180">
    <property type="protein sequence ID" value="KMS93870.1"/>
    <property type="molecule type" value="Genomic_DNA"/>
</dbReference>
<dbReference type="Proteomes" id="UP000035740">
    <property type="component" value="Unassembled WGS sequence"/>
</dbReference>
<feature type="region of interest" description="Disordered" evidence="1">
    <location>
        <begin position="57"/>
        <end position="80"/>
    </location>
</feature>
<keyword evidence="3" id="KW-1185">Reference proteome</keyword>
<dbReference type="Gramene" id="KMS93870">
    <property type="protein sequence ID" value="KMS93870"/>
    <property type="gene ID" value="BVRB_027090"/>
</dbReference>
<name>A0A0J8DSY3_BETVV</name>
<evidence type="ECO:0000313" key="3">
    <source>
        <dbReference type="Proteomes" id="UP000035740"/>
    </source>
</evidence>
<evidence type="ECO:0000256" key="1">
    <source>
        <dbReference type="SAM" id="MobiDB-lite"/>
    </source>
</evidence>
<evidence type="ECO:0000313" key="2">
    <source>
        <dbReference type="EMBL" id="KMS93870.1"/>
    </source>
</evidence>
<reference evidence="2 3" key="1">
    <citation type="journal article" date="2014" name="Nature">
        <title>The genome of the recently domesticated crop plant sugar beet (Beta vulgaris).</title>
        <authorList>
            <person name="Dohm J.C."/>
            <person name="Minoche A.E."/>
            <person name="Holtgrawe D."/>
            <person name="Capella-Gutierrez S."/>
            <person name="Zakrzewski F."/>
            <person name="Tafer H."/>
            <person name="Rupp O."/>
            <person name="Sorensen T.R."/>
            <person name="Stracke R."/>
            <person name="Reinhardt R."/>
            <person name="Goesmann A."/>
            <person name="Kraft T."/>
            <person name="Schulz B."/>
            <person name="Stadler P.F."/>
            <person name="Schmidt T."/>
            <person name="Gabaldon T."/>
            <person name="Lehrach H."/>
            <person name="Weisshaar B."/>
            <person name="Himmelbauer H."/>
        </authorList>
    </citation>
    <scope>NUCLEOTIDE SEQUENCE [LARGE SCALE GENOMIC DNA]</scope>
    <source>
        <tissue evidence="2">Taproot</tissue>
    </source>
</reference>
<dbReference type="AlphaFoldDB" id="A0A0J8DSY3"/>
<sequence length="80" mass="9254">MATTNQALPVMEADPDLLRTDRLFRDKNQSVEIGVQALEHFLVRSEKIADEYFVDDKELDEDALKPSQPQDQEPDKEQHD</sequence>
<organism evidence="2 3">
    <name type="scientific">Beta vulgaris subsp. vulgaris</name>
    <name type="common">Beet</name>
    <dbReference type="NCBI Taxonomy" id="3555"/>
    <lineage>
        <taxon>Eukaryota</taxon>
        <taxon>Viridiplantae</taxon>
        <taxon>Streptophyta</taxon>
        <taxon>Embryophyta</taxon>
        <taxon>Tracheophyta</taxon>
        <taxon>Spermatophyta</taxon>
        <taxon>Magnoliopsida</taxon>
        <taxon>eudicotyledons</taxon>
        <taxon>Gunneridae</taxon>
        <taxon>Pentapetalae</taxon>
        <taxon>Caryophyllales</taxon>
        <taxon>Chenopodiaceae</taxon>
        <taxon>Betoideae</taxon>
        <taxon>Beta</taxon>
    </lineage>
</organism>
<accession>A0A0J8DSY3</accession>
<proteinExistence type="predicted"/>
<gene>
    <name evidence="2" type="ORF">BVRB_027090</name>
</gene>